<dbReference type="SMART" id="SM00342">
    <property type="entry name" value="HTH_ARAC"/>
    <property type="match status" value="1"/>
</dbReference>
<evidence type="ECO:0000313" key="5">
    <source>
        <dbReference type="EMBL" id="MBM6775009.1"/>
    </source>
</evidence>
<dbReference type="PRINTS" id="PR00032">
    <property type="entry name" value="HTHARAC"/>
</dbReference>
<reference evidence="5 6" key="1">
    <citation type="journal article" date="2021" name="Sci. Rep.">
        <title>The distribution of antibiotic resistance genes in chicken gut microbiota commensals.</title>
        <authorList>
            <person name="Juricova H."/>
            <person name="Matiasovicova J."/>
            <person name="Kubasova T."/>
            <person name="Cejkova D."/>
            <person name="Rychlik I."/>
        </authorList>
    </citation>
    <scope>NUCLEOTIDE SEQUENCE [LARGE SCALE GENOMIC DNA]</scope>
    <source>
        <strain evidence="5 6">An794</strain>
    </source>
</reference>
<dbReference type="InterPro" id="IPR053142">
    <property type="entry name" value="PchR_regulatory_protein"/>
</dbReference>
<evidence type="ECO:0000256" key="1">
    <source>
        <dbReference type="ARBA" id="ARBA00023015"/>
    </source>
</evidence>
<dbReference type="PROSITE" id="PS00041">
    <property type="entry name" value="HTH_ARAC_FAMILY_1"/>
    <property type="match status" value="1"/>
</dbReference>
<evidence type="ECO:0000313" key="6">
    <source>
        <dbReference type="Proteomes" id="UP000712527"/>
    </source>
</evidence>
<dbReference type="Proteomes" id="UP000712527">
    <property type="component" value="Unassembled WGS sequence"/>
</dbReference>
<dbReference type="PROSITE" id="PS01124">
    <property type="entry name" value="HTH_ARAC_FAMILY_2"/>
    <property type="match status" value="1"/>
</dbReference>
<gene>
    <name evidence="5" type="ORF">H9X80_05590</name>
</gene>
<dbReference type="PANTHER" id="PTHR47893">
    <property type="entry name" value="REGULATORY PROTEIN PCHR"/>
    <property type="match status" value="1"/>
</dbReference>
<organism evidence="5 6">
    <name type="scientific">Olsenella profusa</name>
    <dbReference type="NCBI Taxonomy" id="138595"/>
    <lineage>
        <taxon>Bacteria</taxon>
        <taxon>Bacillati</taxon>
        <taxon>Actinomycetota</taxon>
        <taxon>Coriobacteriia</taxon>
        <taxon>Coriobacteriales</taxon>
        <taxon>Atopobiaceae</taxon>
        <taxon>Olsenella</taxon>
    </lineage>
</organism>
<dbReference type="RefSeq" id="WP_204793353.1">
    <property type="nucleotide sequence ID" value="NZ_JACSNQ010000009.1"/>
</dbReference>
<dbReference type="InterPro" id="IPR018060">
    <property type="entry name" value="HTH_AraC"/>
</dbReference>
<dbReference type="SUPFAM" id="SSF46689">
    <property type="entry name" value="Homeodomain-like"/>
    <property type="match status" value="2"/>
</dbReference>
<feature type="domain" description="HTH araC/xylS-type" evidence="4">
    <location>
        <begin position="9"/>
        <end position="107"/>
    </location>
</feature>
<dbReference type="InterPro" id="IPR018062">
    <property type="entry name" value="HTH_AraC-typ_CS"/>
</dbReference>
<evidence type="ECO:0000256" key="2">
    <source>
        <dbReference type="ARBA" id="ARBA00023125"/>
    </source>
</evidence>
<keyword evidence="3" id="KW-0804">Transcription</keyword>
<accession>A0ABS2F391</accession>
<comment type="caution">
    <text evidence="5">The sequence shown here is derived from an EMBL/GenBank/DDBJ whole genome shotgun (WGS) entry which is preliminary data.</text>
</comment>
<dbReference type="InterPro" id="IPR020449">
    <property type="entry name" value="Tscrpt_reg_AraC-type_HTH"/>
</dbReference>
<name>A0ABS2F391_9ACTN</name>
<dbReference type="Pfam" id="PF12833">
    <property type="entry name" value="HTH_18"/>
    <property type="match status" value="1"/>
</dbReference>
<keyword evidence="1" id="KW-0805">Transcription regulation</keyword>
<dbReference type="EMBL" id="JACSNQ010000009">
    <property type="protein sequence ID" value="MBM6775009.1"/>
    <property type="molecule type" value="Genomic_DNA"/>
</dbReference>
<protein>
    <submittedName>
        <fullName evidence="5">Helix-turn-helix transcriptional regulator</fullName>
    </submittedName>
</protein>
<sequence>MGRHSDIAAAARGIILANLSRRVTIPELARACGTSPTVLKDAFRAEFGTSVYAWARRRRMIAAAKLLVRTSASVAEVARAVGYANPSKFARAFEACLRMSPSAFRARYGRRL</sequence>
<dbReference type="InterPro" id="IPR009057">
    <property type="entry name" value="Homeodomain-like_sf"/>
</dbReference>
<keyword evidence="6" id="KW-1185">Reference proteome</keyword>
<keyword evidence="2" id="KW-0238">DNA-binding</keyword>
<dbReference type="PANTHER" id="PTHR47893:SF1">
    <property type="entry name" value="REGULATORY PROTEIN PCHR"/>
    <property type="match status" value="1"/>
</dbReference>
<evidence type="ECO:0000256" key="3">
    <source>
        <dbReference type="ARBA" id="ARBA00023163"/>
    </source>
</evidence>
<dbReference type="Gene3D" id="1.10.10.60">
    <property type="entry name" value="Homeodomain-like"/>
    <property type="match status" value="1"/>
</dbReference>
<proteinExistence type="predicted"/>
<evidence type="ECO:0000259" key="4">
    <source>
        <dbReference type="PROSITE" id="PS01124"/>
    </source>
</evidence>